<dbReference type="CDD" id="cd17369">
    <property type="entry name" value="MFS_ShiA_like"/>
    <property type="match status" value="1"/>
</dbReference>
<comment type="subcellular location">
    <subcellularLocation>
        <location evidence="1">Cell membrane</location>
        <topology evidence="1">Multi-pass membrane protein</topology>
    </subcellularLocation>
</comment>
<evidence type="ECO:0000256" key="1">
    <source>
        <dbReference type="ARBA" id="ARBA00004651"/>
    </source>
</evidence>
<evidence type="ECO:0000259" key="8">
    <source>
        <dbReference type="PROSITE" id="PS50850"/>
    </source>
</evidence>
<feature type="transmembrane region" description="Helical" evidence="7">
    <location>
        <begin position="94"/>
        <end position="112"/>
    </location>
</feature>
<dbReference type="PROSITE" id="PS50850">
    <property type="entry name" value="MFS"/>
    <property type="match status" value="1"/>
</dbReference>
<dbReference type="PROSITE" id="PS00217">
    <property type="entry name" value="SUGAR_TRANSPORT_2"/>
    <property type="match status" value="1"/>
</dbReference>
<dbReference type="SUPFAM" id="SSF103473">
    <property type="entry name" value="MFS general substrate transporter"/>
    <property type="match status" value="1"/>
</dbReference>
<feature type="transmembrane region" description="Helical" evidence="7">
    <location>
        <begin position="61"/>
        <end position="82"/>
    </location>
</feature>
<reference evidence="9 10" key="1">
    <citation type="submission" date="2016-10" db="EMBL/GenBank/DDBJ databases">
        <title>Draft Genome sequence of Roseomonas sp. strain M3.</title>
        <authorList>
            <person name="Subhash Y."/>
            <person name="Lee S."/>
        </authorList>
    </citation>
    <scope>NUCLEOTIDE SEQUENCE [LARGE SCALE GENOMIC DNA]</scope>
    <source>
        <strain evidence="9 10">M3</strain>
    </source>
</reference>
<proteinExistence type="predicted"/>
<feature type="transmembrane region" description="Helical" evidence="7">
    <location>
        <begin position="317"/>
        <end position="336"/>
    </location>
</feature>
<feature type="transmembrane region" description="Helical" evidence="7">
    <location>
        <begin position="193"/>
        <end position="212"/>
    </location>
</feature>
<dbReference type="InterPro" id="IPR020846">
    <property type="entry name" value="MFS_dom"/>
</dbReference>
<dbReference type="InterPro" id="IPR005829">
    <property type="entry name" value="Sugar_transporter_CS"/>
</dbReference>
<evidence type="ECO:0000256" key="5">
    <source>
        <dbReference type="ARBA" id="ARBA00022989"/>
    </source>
</evidence>
<dbReference type="PANTHER" id="PTHR43045:SF1">
    <property type="entry name" value="SHIKIMATE TRANSPORTER"/>
    <property type="match status" value="1"/>
</dbReference>
<keyword evidence="2" id="KW-0813">Transport</keyword>
<feature type="transmembrane region" description="Helical" evidence="7">
    <location>
        <begin position="159"/>
        <end position="181"/>
    </location>
</feature>
<evidence type="ECO:0000313" key="9">
    <source>
        <dbReference type="EMBL" id="ONG43978.1"/>
    </source>
</evidence>
<keyword evidence="5 7" id="KW-1133">Transmembrane helix</keyword>
<keyword evidence="6 7" id="KW-0472">Membrane</keyword>
<sequence length="438" mass="46373">MRPDSGMPAAPRADAAAIRKATTAATVGTVIEWYDYALYGAASGLIINRLFFPGLSPVNGVLAAFATFAVGFFIRPLGGIVIAHVGDRFGRKPALIFTILLMGAATVAMGLLPTYAQLGVAAPVLLVILRLLQGFGAGAELAGAITLVAEYAPPEKRAFYTAIPNAATVIGIMLATLAFLGVSALPEEVLLGWAWRVPFLLSGLLFVVALYIRRHLDETPEYVAAMEHAKARRQAEQLPLREVFRESPAQVVFGFLSVTGHNANAYILSAFALSYMTNTLGMPRTEGLTAVVIASLCGIIGTPLMGMLADRIGPAKVYIGGAAFVFLLAFPLFSLLDSRSLVWATFGMSLGYAIGFGAMAGAQGAFLANLFPTRTRFSGIAVTRELNGVLIAGPTPFIASWLVAEAGGRPDYVALYLMGCCAMTVLAVLLVRHRSTHR</sequence>
<dbReference type="OrthoDB" id="9783227at2"/>
<feature type="transmembrane region" description="Helical" evidence="7">
    <location>
        <begin position="389"/>
        <end position="407"/>
    </location>
</feature>
<dbReference type="RefSeq" id="WP_076960569.1">
    <property type="nucleotide sequence ID" value="NZ_MLCO01000456.1"/>
</dbReference>
<evidence type="ECO:0000256" key="4">
    <source>
        <dbReference type="ARBA" id="ARBA00022692"/>
    </source>
</evidence>
<dbReference type="InterPro" id="IPR036259">
    <property type="entry name" value="MFS_trans_sf"/>
</dbReference>
<evidence type="ECO:0000313" key="10">
    <source>
        <dbReference type="Proteomes" id="UP000188879"/>
    </source>
</evidence>
<evidence type="ECO:0000256" key="6">
    <source>
        <dbReference type="ARBA" id="ARBA00023136"/>
    </source>
</evidence>
<keyword evidence="4 7" id="KW-0812">Transmembrane</keyword>
<dbReference type="Proteomes" id="UP000188879">
    <property type="component" value="Unassembled WGS sequence"/>
</dbReference>
<accession>A0A1V2GTU8</accession>
<protein>
    <submittedName>
        <fullName evidence="9">MFS transporter</fullName>
    </submittedName>
</protein>
<dbReference type="Pfam" id="PF07690">
    <property type="entry name" value="MFS_1"/>
    <property type="match status" value="1"/>
</dbReference>
<dbReference type="InterPro" id="IPR011701">
    <property type="entry name" value="MFS"/>
</dbReference>
<feature type="transmembrane region" description="Helical" evidence="7">
    <location>
        <begin position="287"/>
        <end position="305"/>
    </location>
</feature>
<feature type="transmembrane region" description="Helical" evidence="7">
    <location>
        <begin position="413"/>
        <end position="431"/>
    </location>
</feature>
<feature type="transmembrane region" description="Helical" evidence="7">
    <location>
        <begin position="342"/>
        <end position="368"/>
    </location>
</feature>
<dbReference type="AlphaFoldDB" id="A0A1V2GTU8"/>
<dbReference type="PANTHER" id="PTHR43045">
    <property type="entry name" value="SHIKIMATE TRANSPORTER"/>
    <property type="match status" value="1"/>
</dbReference>
<dbReference type="Gene3D" id="1.20.1250.20">
    <property type="entry name" value="MFS general substrate transporter like domains"/>
    <property type="match status" value="2"/>
</dbReference>
<dbReference type="GO" id="GO:0022857">
    <property type="term" value="F:transmembrane transporter activity"/>
    <property type="evidence" value="ECO:0007669"/>
    <property type="project" value="InterPro"/>
</dbReference>
<organism evidence="9 10">
    <name type="scientific">Teichococcus deserti</name>
    <dbReference type="NCBI Taxonomy" id="1817963"/>
    <lineage>
        <taxon>Bacteria</taxon>
        <taxon>Pseudomonadati</taxon>
        <taxon>Pseudomonadota</taxon>
        <taxon>Alphaproteobacteria</taxon>
        <taxon>Acetobacterales</taxon>
        <taxon>Roseomonadaceae</taxon>
        <taxon>Roseomonas</taxon>
    </lineage>
</organism>
<comment type="caution">
    <text evidence="9">The sequence shown here is derived from an EMBL/GenBank/DDBJ whole genome shotgun (WGS) entry which is preliminary data.</text>
</comment>
<keyword evidence="3" id="KW-1003">Cell membrane</keyword>
<dbReference type="GO" id="GO:0005886">
    <property type="term" value="C:plasma membrane"/>
    <property type="evidence" value="ECO:0007669"/>
    <property type="project" value="UniProtKB-SubCell"/>
</dbReference>
<keyword evidence="10" id="KW-1185">Reference proteome</keyword>
<feature type="transmembrane region" description="Helical" evidence="7">
    <location>
        <begin position="251"/>
        <end position="275"/>
    </location>
</feature>
<evidence type="ECO:0000256" key="2">
    <source>
        <dbReference type="ARBA" id="ARBA00022448"/>
    </source>
</evidence>
<gene>
    <name evidence="9" type="ORF">BKE38_28535</name>
</gene>
<evidence type="ECO:0000256" key="3">
    <source>
        <dbReference type="ARBA" id="ARBA00022475"/>
    </source>
</evidence>
<evidence type="ECO:0000256" key="7">
    <source>
        <dbReference type="SAM" id="Phobius"/>
    </source>
</evidence>
<feature type="domain" description="Major facilitator superfamily (MFS) profile" evidence="8">
    <location>
        <begin position="21"/>
        <end position="436"/>
    </location>
</feature>
<feature type="transmembrane region" description="Helical" evidence="7">
    <location>
        <begin position="124"/>
        <end position="147"/>
    </location>
</feature>
<name>A0A1V2GTU8_9PROT</name>
<dbReference type="EMBL" id="MLCO01000456">
    <property type="protein sequence ID" value="ONG43978.1"/>
    <property type="molecule type" value="Genomic_DNA"/>
</dbReference>